<evidence type="ECO:0000313" key="1">
    <source>
        <dbReference type="EMBL" id="OQA55194.1"/>
    </source>
</evidence>
<dbReference type="EMBL" id="MWBQ01000170">
    <property type="protein sequence ID" value="OQA55194.1"/>
    <property type="molecule type" value="Genomic_DNA"/>
</dbReference>
<accession>A0A1V5SLK5</accession>
<sequence length="62" mass="7012">MKLTSPLVHWREAVVRVRGAKRRKDEVLIRKDTDPDDDAFSLLIARSSLILILKGKKGVNGE</sequence>
<name>A0A1V5SLK5_9BACT</name>
<gene>
    <name evidence="1" type="ORF">BWY41_01724</name>
</gene>
<comment type="caution">
    <text evidence="1">The sequence shown here is derived from an EMBL/GenBank/DDBJ whole genome shotgun (WGS) entry which is preliminary data.</text>
</comment>
<protein>
    <submittedName>
        <fullName evidence="1">Uncharacterized protein</fullName>
    </submittedName>
</protein>
<organism evidence="1">
    <name type="scientific">Candidatus Atribacter allofermentans</name>
    <dbReference type="NCBI Taxonomy" id="1852833"/>
    <lineage>
        <taxon>Bacteria</taxon>
        <taxon>Pseudomonadati</taxon>
        <taxon>Atribacterota</taxon>
        <taxon>Atribacteria</taxon>
        <taxon>Atribacterales</taxon>
        <taxon>Atribacteraceae</taxon>
        <taxon>Atribacter</taxon>
    </lineage>
</organism>
<dbReference type="AlphaFoldDB" id="A0A1V5SLK5"/>
<dbReference type="Proteomes" id="UP000485569">
    <property type="component" value="Unassembled WGS sequence"/>
</dbReference>
<proteinExistence type="predicted"/>
<reference evidence="1" key="1">
    <citation type="submission" date="2017-02" db="EMBL/GenBank/DDBJ databases">
        <title>Delving into the versatile metabolic prowess of the omnipresent phylum Bacteroidetes.</title>
        <authorList>
            <person name="Nobu M.K."/>
            <person name="Mei R."/>
            <person name="Narihiro T."/>
            <person name="Kuroda K."/>
            <person name="Liu W.-T."/>
        </authorList>
    </citation>
    <scope>NUCLEOTIDE SEQUENCE</scope>
    <source>
        <strain evidence="1">ADurb.Bin276</strain>
    </source>
</reference>